<dbReference type="eggNOG" id="COG1683">
    <property type="taxonomic scope" value="Bacteria"/>
</dbReference>
<proteinExistence type="predicted"/>
<dbReference type="PIRSF" id="PIRSF037004">
    <property type="entry name" value="UCP037004"/>
    <property type="match status" value="1"/>
</dbReference>
<keyword evidence="3" id="KW-1185">Reference proteome</keyword>
<evidence type="ECO:0000259" key="1">
    <source>
        <dbReference type="Pfam" id="PF08349"/>
    </source>
</evidence>
<dbReference type="Pfam" id="PF08349">
    <property type="entry name" value="DUF1722"/>
    <property type="match status" value="1"/>
</dbReference>
<feature type="domain" description="DUF1722" evidence="1">
    <location>
        <begin position="189"/>
        <end position="305"/>
    </location>
</feature>
<accession>E1SP58</accession>
<dbReference type="AlphaFoldDB" id="E1SP58"/>
<dbReference type="Pfam" id="PF04463">
    <property type="entry name" value="2-thiour_desulf"/>
    <property type="match status" value="1"/>
</dbReference>
<dbReference type="EMBL" id="CP002209">
    <property type="protein sequence ID" value="ADN75683.1"/>
    <property type="molecule type" value="Genomic_DNA"/>
</dbReference>
<name>E1SP58_FERBD</name>
<organism evidence="2 3">
    <name type="scientific">Ferrimonas balearica (strain DSM 9799 / CCM 4581 / KCTC 23876 / PAT)</name>
    <dbReference type="NCBI Taxonomy" id="550540"/>
    <lineage>
        <taxon>Bacteria</taxon>
        <taxon>Pseudomonadati</taxon>
        <taxon>Pseudomonadota</taxon>
        <taxon>Gammaproteobacteria</taxon>
        <taxon>Alteromonadales</taxon>
        <taxon>Ferrimonadaceae</taxon>
        <taxon>Ferrimonas</taxon>
    </lineage>
</organism>
<protein>
    <recommendedName>
        <fullName evidence="1">DUF1722 domain-containing protein</fullName>
    </recommendedName>
</protein>
<dbReference type="KEGG" id="fbl:Fbal_1479"/>
<dbReference type="eggNOG" id="COG3272">
    <property type="taxonomic scope" value="Bacteria"/>
</dbReference>
<dbReference type="Proteomes" id="UP000006683">
    <property type="component" value="Chromosome"/>
</dbReference>
<dbReference type="HOGENOM" id="CLU_076318_0_0_6"/>
<dbReference type="OrthoDB" id="495783at2"/>
<evidence type="ECO:0000313" key="2">
    <source>
        <dbReference type="EMBL" id="ADN75683.1"/>
    </source>
</evidence>
<dbReference type="InterPro" id="IPR017087">
    <property type="entry name" value="UCP037004"/>
</dbReference>
<dbReference type="STRING" id="550540.Fbal_1479"/>
<dbReference type="InterPro" id="IPR013560">
    <property type="entry name" value="DUF1722"/>
</dbReference>
<evidence type="ECO:0000313" key="3">
    <source>
        <dbReference type="Proteomes" id="UP000006683"/>
    </source>
</evidence>
<sequence length="314" mass="36029">MTMPKVGVSACIVGQEVRFDGGHKRSGFVDGPLKNIFDMKPLCPEMGMGLGTPRPTIRLREIGESVRLMDDKNHIDHTDAMQAFNERTLPNLAGLSGYIVCAKSPSCGMERVRVMNEQQNGARHNGRGLFTAALMEAYPLLPVEEDGRLNDIPLRENFITRVFVYHAYQELVASEPGEHQLLAFHRRHKLLLMAHNQATYRELGRYIAISRERPMAERLAYYGERMMHALAKPASRRNHTNVLQHIGGYFKRELDTTERQHLHETILAYHDGQLPLMAPITLLQSLLKRYPKPYIEEQHYLQPHPQHLALRYHL</sequence>
<dbReference type="PANTHER" id="PTHR30087:SF0">
    <property type="entry name" value="INNER MEMBRANE PROTEIN"/>
    <property type="match status" value="1"/>
</dbReference>
<dbReference type="InterPro" id="IPR007553">
    <property type="entry name" value="2-thiour_desulf"/>
</dbReference>
<gene>
    <name evidence="2" type="ordered locus">Fbal_1479</name>
</gene>
<reference evidence="2 3" key="1">
    <citation type="journal article" date="2010" name="Stand. Genomic Sci.">
        <title>Complete genome sequence of Ferrimonas balearica type strain (PAT).</title>
        <authorList>
            <person name="Nolan M."/>
            <person name="Sikorski J."/>
            <person name="Davenport K."/>
            <person name="Lucas S."/>
            <person name="Glavina Del Rio T."/>
            <person name="Tice H."/>
            <person name="Cheng J."/>
            <person name="Goodwin L."/>
            <person name="Pitluck S."/>
            <person name="Liolios K."/>
            <person name="Ivanova N."/>
            <person name="Mavromatis K."/>
            <person name="Ovchinnikova G."/>
            <person name="Pati A."/>
            <person name="Chen A."/>
            <person name="Palaniappan K."/>
            <person name="Land M."/>
            <person name="Hauser L."/>
            <person name="Chang Y."/>
            <person name="Jeffries C."/>
            <person name="Tapia R."/>
            <person name="Brettin T."/>
            <person name="Detter J."/>
            <person name="Han C."/>
            <person name="Yasawong M."/>
            <person name="Rohde M."/>
            <person name="Tindall B."/>
            <person name="Goker M."/>
            <person name="Woyke T."/>
            <person name="Bristow J."/>
            <person name="Eisen J."/>
            <person name="Markowitz V."/>
            <person name="Hugenholtz P."/>
            <person name="Kyrpides N."/>
            <person name="Klenk H."/>
            <person name="Lapidus A."/>
        </authorList>
    </citation>
    <scope>NUCLEOTIDE SEQUENCE [LARGE SCALE GENOMIC DNA]</scope>
    <source>
        <strain evidence="3">DSM 9799 / CCM 4581 / KCTC 23876 / PAT</strain>
    </source>
</reference>
<dbReference type="PANTHER" id="PTHR30087">
    <property type="entry name" value="INNER MEMBRANE PROTEIN"/>
    <property type="match status" value="1"/>
</dbReference>